<feature type="compositionally biased region" description="Polar residues" evidence="1">
    <location>
        <begin position="235"/>
        <end position="245"/>
    </location>
</feature>
<reference evidence="2" key="1">
    <citation type="submission" date="2022-10" db="EMBL/GenBank/DDBJ databases">
        <title>Tapping the CABI collections for fungal endophytes: first genome assemblies for Collariella, Neodidymelliopsis, Ascochyta clinopodiicola, Didymella pomorum, Didymosphaeria variabile, Neocosmospora piperis and Neocucurbitaria cava.</title>
        <authorList>
            <person name="Hill R."/>
        </authorList>
    </citation>
    <scope>NUCLEOTIDE SEQUENCE</scope>
    <source>
        <strain evidence="2">IMI 356815</strain>
    </source>
</reference>
<feature type="compositionally biased region" description="Polar residues" evidence="1">
    <location>
        <begin position="602"/>
        <end position="620"/>
    </location>
</feature>
<feature type="region of interest" description="Disordered" evidence="1">
    <location>
        <begin position="144"/>
        <end position="324"/>
    </location>
</feature>
<organism evidence="2 3">
    <name type="scientific">Didymosphaeria variabile</name>
    <dbReference type="NCBI Taxonomy" id="1932322"/>
    <lineage>
        <taxon>Eukaryota</taxon>
        <taxon>Fungi</taxon>
        <taxon>Dikarya</taxon>
        <taxon>Ascomycota</taxon>
        <taxon>Pezizomycotina</taxon>
        <taxon>Dothideomycetes</taxon>
        <taxon>Pleosporomycetidae</taxon>
        <taxon>Pleosporales</taxon>
        <taxon>Massarineae</taxon>
        <taxon>Didymosphaeriaceae</taxon>
        <taxon>Didymosphaeria</taxon>
    </lineage>
</organism>
<gene>
    <name evidence="2" type="primary">RGP1</name>
    <name evidence="2" type="ORF">N0V89_004130</name>
</gene>
<proteinExistence type="predicted"/>
<dbReference type="Gene3D" id="2.60.40.640">
    <property type="match status" value="1"/>
</dbReference>
<feature type="region of interest" description="Disordered" evidence="1">
    <location>
        <begin position="559"/>
        <end position="581"/>
    </location>
</feature>
<feature type="compositionally biased region" description="Low complexity" evidence="1">
    <location>
        <begin position="63"/>
        <end position="74"/>
    </location>
</feature>
<feature type="compositionally biased region" description="Polar residues" evidence="1">
    <location>
        <begin position="93"/>
        <end position="119"/>
    </location>
</feature>
<dbReference type="AlphaFoldDB" id="A0A9W8XPZ7"/>
<feature type="region of interest" description="Disordered" evidence="1">
    <location>
        <begin position="602"/>
        <end position="622"/>
    </location>
</feature>
<dbReference type="RefSeq" id="XP_056073228.1">
    <property type="nucleotide sequence ID" value="XM_056212920.1"/>
</dbReference>
<comment type="caution">
    <text evidence="2">The sequence shown here is derived from an EMBL/GenBank/DDBJ whole genome shotgun (WGS) entry which is preliminary data.</text>
</comment>
<dbReference type="Proteomes" id="UP001140513">
    <property type="component" value="Unassembled WGS sequence"/>
</dbReference>
<feature type="compositionally biased region" description="Pro residues" evidence="1">
    <location>
        <begin position="249"/>
        <end position="258"/>
    </location>
</feature>
<dbReference type="OrthoDB" id="1918at2759"/>
<feature type="compositionally biased region" description="Polar residues" evidence="1">
    <location>
        <begin position="215"/>
        <end position="226"/>
    </location>
</feature>
<feature type="compositionally biased region" description="Polar residues" evidence="1">
    <location>
        <begin position="305"/>
        <end position="324"/>
    </location>
</feature>
<dbReference type="EMBL" id="JAPEUX010000003">
    <property type="protein sequence ID" value="KAJ4356102.1"/>
    <property type="molecule type" value="Genomic_DNA"/>
</dbReference>
<dbReference type="InterPro" id="IPR014752">
    <property type="entry name" value="Arrestin-like_C"/>
</dbReference>
<dbReference type="PANTHER" id="PTHR12507">
    <property type="entry name" value="REDUCED GROWTH PHENOTYPE 1 RGP1, YEAST -RELATED"/>
    <property type="match status" value="1"/>
</dbReference>
<evidence type="ECO:0000313" key="3">
    <source>
        <dbReference type="Proteomes" id="UP001140513"/>
    </source>
</evidence>
<accession>A0A9W8XPZ7</accession>
<dbReference type="Pfam" id="PF08737">
    <property type="entry name" value="Rgp1"/>
    <property type="match status" value="1"/>
</dbReference>
<protein>
    <submittedName>
        <fullName evidence="2">Golgi membrane exchange factor (Ric1p-Rgp1p) subunit</fullName>
    </submittedName>
</protein>
<dbReference type="InterPro" id="IPR014848">
    <property type="entry name" value="Rgp1"/>
</dbReference>
<evidence type="ECO:0000313" key="2">
    <source>
        <dbReference type="EMBL" id="KAJ4356102.1"/>
    </source>
</evidence>
<name>A0A9W8XPZ7_9PLEO</name>
<dbReference type="GeneID" id="80907660"/>
<keyword evidence="3" id="KW-1185">Reference proteome</keyword>
<feature type="region of interest" description="Disordered" evidence="1">
    <location>
        <begin position="33"/>
        <end position="130"/>
    </location>
</feature>
<sequence>MSSNIRVFVQWKNSTVFAGEDIECTITFKNTALPEGRDKSPIRKANGFAPGGERQRKLPPVHSSTRPSVSRNSSFTSLGGPAQYLRGHRPALSVQTASSIGDRNRSPQPHSGAFNNGSATPKHKHGHGKSLSIISLGTDAATDISHERSASAARRPMRGHGRSASLQVVPGRPSPFPVTSPGHRSVTHYSPRSGGGSPPTIHEPFHDSSLPARSAQRQSGAATGPNTPALRNGSRKPSGSFSQNFKFPASPPPNGPSPERPDENDAAANVRAQSSPKRDISPGFPPESLSKQPTDNLSPIARILSGSSMNGTPRSSGEFYSQSNNSTETLASEYVVPQTARLLPRVFHQRRQSQLVPPNQRTQPETLMMGYAQVMGSFTLDGSLINQAPFEEVKRKGVVGGQGGGGVVGVERTKRESGLFGALGWSNIGESIGGLLGASEPSSIREMRGIANSKTVPLITTPQSILFVDLQLAPGESRSYTYSFTLPRGLPPTHKGRSMKVVYHLTIGTQRPGSARDQQVKHVEIPFRVFGSVNSRGEILGHDLMSPYIILRDQARTCAVNPDSTSSSPSKKPSTRTNQDTANFTEFLDYVDNLLDRPRQNSSMGLLSPTETIPGRSSSLLDEPHTMKESIDLVILRSNLTGTTNQSANRFEIARSGRRVAVIMLARPAYRLGETVSAVIDFTNADIPCYSLHVSLETSEKVDPAIALRSNASIHRVTRKVHASFSENALFAQRLSFSPTIPPSATPDFITSGVSLEWKIRVEFITPRLLHEDGEQAYWDDLLEEVESGERGIVLAAAERLPAESFEVMVPVRVYGAFSVVEDDGDEEGLPV</sequence>
<evidence type="ECO:0000256" key="1">
    <source>
        <dbReference type="SAM" id="MobiDB-lite"/>
    </source>
</evidence>